<dbReference type="KEGG" id="moz:MoryE10_09370"/>
<evidence type="ECO:0000313" key="2">
    <source>
        <dbReference type="Proteomes" id="UP000824988"/>
    </source>
</evidence>
<name>A0A8D5AHJ4_9GAMM</name>
<dbReference type="InterPro" id="IPR009752">
    <property type="entry name" value="Phage_Mu_GpJ"/>
</dbReference>
<gene>
    <name evidence="1" type="ORF">MoryE10_09370</name>
</gene>
<dbReference type="AlphaFoldDB" id="A0A8D5AHJ4"/>
<reference evidence="1" key="1">
    <citation type="submission" date="2019-06" db="EMBL/GenBank/DDBJ databases">
        <title>Complete genome sequence of Methylogaea oryzae strain JCM16910.</title>
        <authorList>
            <person name="Asakawa S."/>
        </authorList>
    </citation>
    <scope>NUCLEOTIDE SEQUENCE</scope>
    <source>
        <strain evidence="1">E10</strain>
    </source>
</reference>
<protein>
    <recommendedName>
        <fullName evidence="3">DUF1320 domain-containing protein</fullName>
    </recommendedName>
</protein>
<keyword evidence="2" id="KW-1185">Reference proteome</keyword>
<dbReference type="Pfam" id="PF07030">
    <property type="entry name" value="Phage_Mu_Gp36"/>
    <property type="match status" value="1"/>
</dbReference>
<sequence length="135" mass="14427">MAYAVKQDLIDRYGEAELIQLTDRASLGIIDDTVLGQAIGDAAAEIDGYLSGRYQLPLASVPSVLVRIACDIARYRLYDQAAAEQVTKRYDDAVAMLRSIAKGELSLGTDGASAPTVANTAQIESAGSVFSRDKR</sequence>
<accession>A0A8D5AHJ4</accession>
<evidence type="ECO:0008006" key="3">
    <source>
        <dbReference type="Google" id="ProtNLM"/>
    </source>
</evidence>
<organism evidence="1 2">
    <name type="scientific">Methylogaea oryzae</name>
    <dbReference type="NCBI Taxonomy" id="1295382"/>
    <lineage>
        <taxon>Bacteria</taxon>
        <taxon>Pseudomonadati</taxon>
        <taxon>Pseudomonadota</taxon>
        <taxon>Gammaproteobacteria</taxon>
        <taxon>Methylococcales</taxon>
        <taxon>Methylococcaceae</taxon>
        <taxon>Methylogaea</taxon>
    </lineage>
</organism>
<dbReference type="Proteomes" id="UP000824988">
    <property type="component" value="Chromosome"/>
</dbReference>
<dbReference type="RefSeq" id="WP_054774474.1">
    <property type="nucleotide sequence ID" value="NZ_AP019782.1"/>
</dbReference>
<dbReference type="EMBL" id="AP019782">
    <property type="protein sequence ID" value="BBL70331.1"/>
    <property type="molecule type" value="Genomic_DNA"/>
</dbReference>
<proteinExistence type="predicted"/>
<evidence type="ECO:0000313" key="1">
    <source>
        <dbReference type="EMBL" id="BBL70331.1"/>
    </source>
</evidence>